<feature type="transmembrane region" description="Helical" evidence="6">
    <location>
        <begin position="244"/>
        <end position="262"/>
    </location>
</feature>
<dbReference type="CDD" id="cd13136">
    <property type="entry name" value="MATE_DinF_like"/>
    <property type="match status" value="1"/>
</dbReference>
<feature type="transmembrane region" description="Helical" evidence="6">
    <location>
        <begin position="317"/>
        <end position="336"/>
    </location>
</feature>
<feature type="transmembrane region" description="Helical" evidence="6">
    <location>
        <begin position="356"/>
        <end position="377"/>
    </location>
</feature>
<evidence type="ECO:0000256" key="1">
    <source>
        <dbReference type="ARBA" id="ARBA00004141"/>
    </source>
</evidence>
<feature type="transmembrane region" description="Helical" evidence="6">
    <location>
        <begin position="193"/>
        <end position="214"/>
    </location>
</feature>
<dbReference type="Proteomes" id="UP001477870">
    <property type="component" value="Unassembled WGS sequence"/>
</dbReference>
<comment type="subcellular location">
    <subcellularLocation>
        <location evidence="1">Membrane</location>
        <topology evidence="1">Multi-pass membrane protein</topology>
    </subcellularLocation>
</comment>
<keyword evidence="5 6" id="KW-0472">Membrane</keyword>
<evidence type="ECO:0000256" key="4">
    <source>
        <dbReference type="ARBA" id="ARBA00022989"/>
    </source>
</evidence>
<dbReference type="PANTHER" id="PTHR42893">
    <property type="entry name" value="PROTEIN DETOXIFICATION 44, CHLOROPLASTIC-RELATED"/>
    <property type="match status" value="1"/>
</dbReference>
<feature type="transmembrane region" description="Helical" evidence="6">
    <location>
        <begin position="92"/>
        <end position="114"/>
    </location>
</feature>
<feature type="transmembrane region" description="Helical" evidence="6">
    <location>
        <begin position="15"/>
        <end position="35"/>
    </location>
</feature>
<comment type="caution">
    <text evidence="7">The sequence shown here is derived from an EMBL/GenBank/DDBJ whole genome shotgun (WGS) entry which is preliminary data.</text>
</comment>
<feature type="transmembrane region" description="Helical" evidence="6">
    <location>
        <begin position="134"/>
        <end position="158"/>
    </location>
</feature>
<gene>
    <name evidence="7" type="ORF">WNY59_00375</name>
</gene>
<feature type="transmembrane region" description="Helical" evidence="6">
    <location>
        <begin position="389"/>
        <end position="408"/>
    </location>
</feature>
<reference evidence="7 8" key="1">
    <citation type="submission" date="2024-03" db="EMBL/GenBank/DDBJ databases">
        <title>Community enrichment and isolation of bacterial strains for fucoidan degradation.</title>
        <authorList>
            <person name="Sichert A."/>
        </authorList>
    </citation>
    <scope>NUCLEOTIDE SEQUENCE [LARGE SCALE GENOMIC DNA]</scope>
    <source>
        <strain evidence="7 8">AS62</strain>
    </source>
</reference>
<evidence type="ECO:0000256" key="2">
    <source>
        <dbReference type="ARBA" id="ARBA00010199"/>
    </source>
</evidence>
<organism evidence="7 8">
    <name type="scientific">Ahrensia kielensis</name>
    <dbReference type="NCBI Taxonomy" id="76980"/>
    <lineage>
        <taxon>Bacteria</taxon>
        <taxon>Pseudomonadati</taxon>
        <taxon>Pseudomonadota</taxon>
        <taxon>Alphaproteobacteria</taxon>
        <taxon>Hyphomicrobiales</taxon>
        <taxon>Ahrensiaceae</taxon>
        <taxon>Ahrensia</taxon>
    </lineage>
</organism>
<protein>
    <submittedName>
        <fullName evidence="7">MATE family efflux transporter</fullName>
    </submittedName>
</protein>
<evidence type="ECO:0000313" key="8">
    <source>
        <dbReference type="Proteomes" id="UP001477870"/>
    </source>
</evidence>
<feature type="transmembrane region" description="Helical" evidence="6">
    <location>
        <begin position="47"/>
        <end position="69"/>
    </location>
</feature>
<keyword evidence="8" id="KW-1185">Reference proteome</keyword>
<evidence type="ECO:0000256" key="5">
    <source>
        <dbReference type="ARBA" id="ARBA00023136"/>
    </source>
</evidence>
<feature type="transmembrane region" description="Helical" evidence="6">
    <location>
        <begin position="268"/>
        <end position="287"/>
    </location>
</feature>
<accession>A0ABU9T1M3</accession>
<dbReference type="RefSeq" id="WP_342845952.1">
    <property type="nucleotide sequence ID" value="NZ_JBBMQO010000001.1"/>
</dbReference>
<name>A0ABU9T1M3_9HYPH</name>
<evidence type="ECO:0000256" key="3">
    <source>
        <dbReference type="ARBA" id="ARBA00022692"/>
    </source>
</evidence>
<proteinExistence type="inferred from homology"/>
<dbReference type="NCBIfam" id="TIGR00797">
    <property type="entry name" value="matE"/>
    <property type="match status" value="1"/>
</dbReference>
<dbReference type="PANTHER" id="PTHR42893:SF46">
    <property type="entry name" value="PROTEIN DETOXIFICATION 44, CHLOROPLASTIC"/>
    <property type="match status" value="1"/>
</dbReference>
<dbReference type="EMBL" id="JBBMQO010000001">
    <property type="protein sequence ID" value="MEM5500035.1"/>
    <property type="molecule type" value="Genomic_DNA"/>
</dbReference>
<evidence type="ECO:0000313" key="7">
    <source>
        <dbReference type="EMBL" id="MEM5500035.1"/>
    </source>
</evidence>
<dbReference type="Pfam" id="PF01554">
    <property type="entry name" value="MatE"/>
    <property type="match status" value="2"/>
</dbReference>
<dbReference type="InterPro" id="IPR044644">
    <property type="entry name" value="DinF-like"/>
</dbReference>
<feature type="transmembrane region" description="Helical" evidence="6">
    <location>
        <begin position="170"/>
        <end position="187"/>
    </location>
</feature>
<keyword evidence="4 6" id="KW-1133">Transmembrane helix</keyword>
<feature type="transmembrane region" description="Helical" evidence="6">
    <location>
        <begin position="414"/>
        <end position="432"/>
    </location>
</feature>
<comment type="similarity">
    <text evidence="2">Belongs to the multi antimicrobial extrusion (MATE) (TC 2.A.66.1) family.</text>
</comment>
<sequence>MTTATPKLNITNRMVLGIAVPMTIAFLTVPLLGLVDTAIVGQFGDAALIGGLAVGVIIFDIVFTTFNFLRTGTTGFVAQALGRGDEREQQAWFWRAIITAAMIGVLVLPLSPFIRELGLYWISPESGVRDAATTYMAIRFLGAPFSLINYAILGTLLGQNRAMASLGVQSVVNGLNIALSVVLGLVLEWNIVGVAWGTVIAEATVALGSFIWLWRGFDQSQKPTWKVVLDRSSLLKMLNVNRDIMIRSFALLIAFSLFARLGANMGTVTLAANAILLNFFFVSSYFLDGLAAASEQLAGRAIGVGSRSALWQAIKKSCGFGFALSFFAAVLLLIFGDQFIDMMTTAEDVRIIAKTYLPWAALTPLAGVLAFQMDGVFIGATWSADMRNMMLLSLAVFAFLCYTMPAIWGNHGLWLALNAWLFLRGVSLLFVLPKRVAEI</sequence>
<evidence type="ECO:0000256" key="6">
    <source>
        <dbReference type="SAM" id="Phobius"/>
    </source>
</evidence>
<dbReference type="InterPro" id="IPR002528">
    <property type="entry name" value="MATE_fam"/>
</dbReference>
<keyword evidence="3 6" id="KW-0812">Transmembrane</keyword>